<evidence type="ECO:0000313" key="1">
    <source>
        <dbReference type="EMBL" id="QHS78628.1"/>
    </source>
</evidence>
<protein>
    <submittedName>
        <fullName evidence="1">Uncharacterized protein</fullName>
    </submittedName>
</protein>
<organism evidence="1">
    <name type="scientific">viral metagenome</name>
    <dbReference type="NCBI Taxonomy" id="1070528"/>
    <lineage>
        <taxon>unclassified sequences</taxon>
        <taxon>metagenomes</taxon>
        <taxon>organismal metagenomes</taxon>
    </lineage>
</organism>
<reference evidence="1" key="1">
    <citation type="journal article" date="2020" name="Nature">
        <title>Giant virus diversity and host interactions through global metagenomics.</title>
        <authorList>
            <person name="Schulz F."/>
            <person name="Roux S."/>
            <person name="Paez-Espino D."/>
            <person name="Jungbluth S."/>
            <person name="Walsh D.A."/>
            <person name="Denef V.J."/>
            <person name="McMahon K.D."/>
            <person name="Konstantinidis K.T."/>
            <person name="Eloe-Fadrosh E.A."/>
            <person name="Kyrpides N.C."/>
            <person name="Woyke T."/>
        </authorList>
    </citation>
    <scope>NUCLEOTIDE SEQUENCE</scope>
    <source>
        <strain evidence="1">GVMAG-S-1024976-23</strain>
    </source>
</reference>
<dbReference type="EMBL" id="MN740601">
    <property type="protein sequence ID" value="QHS78628.1"/>
    <property type="molecule type" value="Genomic_DNA"/>
</dbReference>
<dbReference type="AlphaFoldDB" id="A0A6C0AFT7"/>
<sequence>MSELILTNSLGRTGNCMVCIMNAIKFAIDNHICKVSFHAMNWMGPRLLPKNSDSSSPIFTSYEINIDSSDFQGNKPDHKSIVKKKGCVSDAGNNKVSSWFVGFYNTDTSFKERLHICKKYLKPLFNFNEQKLGENDLLIHLRSGDIMDKGHYGYLQPPLSFYIKVIESKKWENIYLLTERDNNPCMQKLLEKYPNIIHFLGNNNIKRCPGEGFGFKHDLGYLVGCKNYAVCQSSLCPLVIQLSDTIKNVYIPSYMLKTSGKYGLREHPIWWSRDFMEKKTNFEYCNVCYHIYDYEEYVNTDENKYEYQKKENIDYLLEYGMNTNNKKK</sequence>
<accession>A0A6C0AFT7</accession>
<name>A0A6C0AFT7_9ZZZZ</name>
<proteinExistence type="predicted"/>